<keyword evidence="1 8" id="KW-0963">Cytoplasm</keyword>
<keyword evidence="5 8" id="KW-0460">Magnesium</keyword>
<evidence type="ECO:0000256" key="3">
    <source>
        <dbReference type="ARBA" id="ARBA00022723"/>
    </source>
</evidence>
<dbReference type="GO" id="GO:0046872">
    <property type="term" value="F:metal ion binding"/>
    <property type="evidence" value="ECO:0007669"/>
    <property type="project" value="UniProtKB-KW"/>
</dbReference>
<keyword evidence="4 8" id="KW-0547">Nucleotide-binding</keyword>
<evidence type="ECO:0000256" key="1">
    <source>
        <dbReference type="ARBA" id="ARBA00022490"/>
    </source>
</evidence>
<comment type="subcellular location">
    <subcellularLocation>
        <location evidence="8">Cytoplasm</location>
    </subcellularLocation>
</comment>
<organism evidence="10 11">
    <name type="scientific">Candidatus Jettenia ecosi</name>
    <dbReference type="NCBI Taxonomy" id="2494326"/>
    <lineage>
        <taxon>Bacteria</taxon>
        <taxon>Pseudomonadati</taxon>
        <taxon>Planctomycetota</taxon>
        <taxon>Candidatus Brocadiia</taxon>
        <taxon>Candidatus Brocadiales</taxon>
        <taxon>Candidatus Brocadiaceae</taxon>
        <taxon>Candidatus Jettenia</taxon>
    </lineage>
</organism>
<dbReference type="HAMAP" id="MF_00316">
    <property type="entry name" value="MobA"/>
    <property type="match status" value="1"/>
</dbReference>
<keyword evidence="7 8" id="KW-0501">Molybdenum cofactor biosynthesis</keyword>
<dbReference type="InterPro" id="IPR025877">
    <property type="entry name" value="MobA-like_NTP_Trfase"/>
</dbReference>
<feature type="binding site" evidence="8">
    <location>
        <position position="18"/>
    </location>
    <ligand>
        <name>GTP</name>
        <dbReference type="ChEBI" id="CHEBI:37565"/>
    </ligand>
</feature>
<dbReference type="Pfam" id="PF12804">
    <property type="entry name" value="NTP_transf_3"/>
    <property type="match status" value="1"/>
</dbReference>
<comment type="similarity">
    <text evidence="8">Belongs to the MobA family.</text>
</comment>
<comment type="caution">
    <text evidence="10">The sequence shown here is derived from an EMBL/GenBank/DDBJ whole genome shotgun (WGS) entry which is preliminary data.</text>
</comment>
<dbReference type="PANTHER" id="PTHR19136:SF81">
    <property type="entry name" value="MOLYBDENUM COFACTOR GUANYLYLTRANSFERASE"/>
    <property type="match status" value="1"/>
</dbReference>
<dbReference type="InterPro" id="IPR029044">
    <property type="entry name" value="Nucleotide-diphossugar_trans"/>
</dbReference>
<evidence type="ECO:0000256" key="2">
    <source>
        <dbReference type="ARBA" id="ARBA00022679"/>
    </source>
</evidence>
<evidence type="ECO:0000256" key="5">
    <source>
        <dbReference type="ARBA" id="ARBA00022842"/>
    </source>
</evidence>
<dbReference type="Gene3D" id="3.90.550.10">
    <property type="entry name" value="Spore Coat Polysaccharide Biosynthesis Protein SpsA, Chain A"/>
    <property type="match status" value="1"/>
</dbReference>
<comment type="catalytic activity">
    <reaction evidence="8">
        <text>Mo-molybdopterin + GTP + H(+) = Mo-molybdopterin guanine dinucleotide + diphosphate</text>
        <dbReference type="Rhea" id="RHEA:34243"/>
        <dbReference type="ChEBI" id="CHEBI:15378"/>
        <dbReference type="ChEBI" id="CHEBI:33019"/>
        <dbReference type="ChEBI" id="CHEBI:37565"/>
        <dbReference type="ChEBI" id="CHEBI:71302"/>
        <dbReference type="ChEBI" id="CHEBI:71310"/>
        <dbReference type="EC" id="2.7.7.77"/>
    </reaction>
</comment>
<dbReference type="InterPro" id="IPR013482">
    <property type="entry name" value="Molybde_CF_guanTrfase"/>
</dbReference>
<sequence>MTVIIMAGGRSRRMGFNKSFLKYGDKTFIEHQITKLNKIFHEIIISANDRSIYDNLHLPIVPDVIPEKGPLSGICAGLMYTKNSHAFVVACDMPFINEEVVLYLRRYIGDYDVVVPQTSRGLEPMHAFYSKNCVQPMYRCLEEGKLRIVDFFSEVRVKIVDEKEFGGLDASGQSLINLNTPEEYKKYCGNN</sequence>
<dbReference type="EMBL" id="SULG01000032">
    <property type="protein sequence ID" value="TLD41936.1"/>
    <property type="molecule type" value="Genomic_DNA"/>
</dbReference>
<keyword evidence="3 8" id="KW-0479">Metal-binding</keyword>
<protein>
    <recommendedName>
        <fullName evidence="8">Probable molybdenum cofactor guanylyltransferase</fullName>
        <shortName evidence="8">MoCo guanylyltransferase</shortName>
        <ecNumber evidence="8">2.7.7.77</ecNumber>
    </recommendedName>
    <alternativeName>
        <fullName evidence="8">GTP:molybdopterin guanylyltransferase</fullName>
    </alternativeName>
    <alternativeName>
        <fullName evidence="8">Mo-MPT guanylyltransferase</fullName>
    </alternativeName>
    <alternativeName>
        <fullName evidence="8">Molybdopterin guanylyltransferase</fullName>
    </alternativeName>
    <alternativeName>
        <fullName evidence="8">Molybdopterin-guanine dinucleotide synthase</fullName>
        <shortName evidence="8">MGD synthase</shortName>
    </alternativeName>
</protein>
<keyword evidence="2 8" id="KW-0808">Transferase</keyword>
<dbReference type="GO" id="GO:0005737">
    <property type="term" value="C:cytoplasm"/>
    <property type="evidence" value="ECO:0007669"/>
    <property type="project" value="UniProtKB-SubCell"/>
</dbReference>
<evidence type="ECO:0000313" key="10">
    <source>
        <dbReference type="EMBL" id="TLD41936.1"/>
    </source>
</evidence>
<keyword evidence="6 8" id="KW-0342">GTP-binding</keyword>
<dbReference type="AlphaFoldDB" id="A0A533QB43"/>
<feature type="binding site" evidence="8">
    <location>
        <position position="92"/>
    </location>
    <ligand>
        <name>GTP</name>
        <dbReference type="ChEBI" id="CHEBI:37565"/>
    </ligand>
</feature>
<dbReference type="Proteomes" id="UP000319783">
    <property type="component" value="Unassembled WGS sequence"/>
</dbReference>
<feature type="binding site" evidence="8">
    <location>
        <position position="63"/>
    </location>
    <ligand>
        <name>GTP</name>
        <dbReference type="ChEBI" id="CHEBI:37565"/>
    </ligand>
</feature>
<dbReference type="GO" id="GO:0005525">
    <property type="term" value="F:GTP binding"/>
    <property type="evidence" value="ECO:0007669"/>
    <property type="project" value="UniProtKB-UniRule"/>
</dbReference>
<evidence type="ECO:0000256" key="8">
    <source>
        <dbReference type="HAMAP-Rule" id="MF_00316"/>
    </source>
</evidence>
<comment type="function">
    <text evidence="8">Transfers a GMP moiety from GTP to Mo-molybdopterin (Mo-MPT) cofactor (Moco or molybdenum cofactor) to form Mo-molybdopterin guanine dinucleotide (Mo-MGD) cofactor.</text>
</comment>
<dbReference type="GO" id="GO:0061603">
    <property type="term" value="F:molybdenum cofactor guanylyltransferase activity"/>
    <property type="evidence" value="ECO:0007669"/>
    <property type="project" value="UniProtKB-EC"/>
</dbReference>
<evidence type="ECO:0000256" key="7">
    <source>
        <dbReference type="ARBA" id="ARBA00023150"/>
    </source>
</evidence>
<comment type="domain">
    <text evidence="8">The N-terminal domain determines nucleotide recognition and specific binding, while the C-terminal domain determines the specific binding to the target protein.</text>
</comment>
<comment type="cofactor">
    <cofactor evidence="8">
        <name>Mg(2+)</name>
        <dbReference type="ChEBI" id="CHEBI:18420"/>
    </cofactor>
</comment>
<proteinExistence type="inferred from homology"/>
<comment type="caution">
    <text evidence="8">Lacks conserved residue(s) required for the propagation of feature annotation.</text>
</comment>
<dbReference type="GO" id="GO:0006777">
    <property type="term" value="P:Mo-molybdopterin cofactor biosynthetic process"/>
    <property type="evidence" value="ECO:0007669"/>
    <property type="project" value="UniProtKB-KW"/>
</dbReference>
<evidence type="ECO:0000256" key="4">
    <source>
        <dbReference type="ARBA" id="ARBA00022741"/>
    </source>
</evidence>
<gene>
    <name evidence="8" type="primary">mobA</name>
    <name evidence="10" type="ORF">JETT_1805</name>
</gene>
<evidence type="ECO:0000259" key="9">
    <source>
        <dbReference type="Pfam" id="PF12804"/>
    </source>
</evidence>
<dbReference type="EC" id="2.7.7.77" evidence="8"/>
<reference evidence="10 11" key="1">
    <citation type="submission" date="2019-04" db="EMBL/GenBank/DDBJ databases">
        <title>Genome of a novel bacterium Candidatus Jettenia ecosi reconstructed from metagenome of an anammox bioreactor.</title>
        <authorList>
            <person name="Mardanov A.V."/>
            <person name="Beletsky A.V."/>
            <person name="Ravin N.V."/>
            <person name="Botchkova E.A."/>
            <person name="Litti Y.V."/>
            <person name="Nozhevnikova A.N."/>
        </authorList>
    </citation>
    <scope>NUCLEOTIDE SEQUENCE [LARGE SCALE GENOMIC DNA]</scope>
    <source>
        <strain evidence="10">J2</strain>
    </source>
</reference>
<dbReference type="PANTHER" id="PTHR19136">
    <property type="entry name" value="MOLYBDENUM COFACTOR GUANYLYLTRANSFERASE"/>
    <property type="match status" value="1"/>
</dbReference>
<evidence type="ECO:0000256" key="6">
    <source>
        <dbReference type="ARBA" id="ARBA00023134"/>
    </source>
</evidence>
<feature type="binding site" evidence="8">
    <location>
        <position position="92"/>
    </location>
    <ligand>
        <name>Mg(2+)</name>
        <dbReference type="ChEBI" id="CHEBI:18420"/>
    </ligand>
</feature>
<dbReference type="CDD" id="cd02503">
    <property type="entry name" value="MobA"/>
    <property type="match status" value="1"/>
</dbReference>
<dbReference type="SUPFAM" id="SSF53448">
    <property type="entry name" value="Nucleotide-diphospho-sugar transferases"/>
    <property type="match status" value="1"/>
</dbReference>
<feature type="domain" description="MobA-like NTP transferase" evidence="9">
    <location>
        <begin position="3"/>
        <end position="147"/>
    </location>
</feature>
<accession>A0A533QB43</accession>
<name>A0A533QB43_9BACT</name>
<evidence type="ECO:0000313" key="11">
    <source>
        <dbReference type="Proteomes" id="UP000319783"/>
    </source>
</evidence>